<protein>
    <submittedName>
        <fullName evidence="8">Transcriptional regulatory protein TcrA</fullName>
    </submittedName>
</protein>
<keyword evidence="4" id="KW-0238">DNA-binding</keyword>
<dbReference type="GO" id="GO:0000156">
    <property type="term" value="F:phosphorelay response regulator activity"/>
    <property type="evidence" value="ECO:0007669"/>
    <property type="project" value="TreeGrafter"/>
</dbReference>
<dbReference type="FunFam" id="3.40.50.2300:FF:000001">
    <property type="entry name" value="DNA-binding response regulator PhoB"/>
    <property type="match status" value="1"/>
</dbReference>
<dbReference type="InterPro" id="IPR036388">
    <property type="entry name" value="WH-like_DNA-bd_sf"/>
</dbReference>
<dbReference type="InterPro" id="IPR011006">
    <property type="entry name" value="CheY-like_superfamily"/>
</dbReference>
<dbReference type="SMART" id="SM00862">
    <property type="entry name" value="Trans_reg_C"/>
    <property type="match status" value="1"/>
</dbReference>
<keyword evidence="2" id="KW-0902">Two-component regulatory system</keyword>
<evidence type="ECO:0000256" key="5">
    <source>
        <dbReference type="ARBA" id="ARBA00023163"/>
    </source>
</evidence>
<comment type="caution">
    <text evidence="8">The sequence shown here is derived from an EMBL/GenBank/DDBJ whole genome shotgun (WGS) entry which is preliminary data.</text>
</comment>
<dbReference type="PANTHER" id="PTHR48111">
    <property type="entry name" value="REGULATOR OF RPOS"/>
    <property type="match status" value="1"/>
</dbReference>
<dbReference type="PROSITE" id="PS51755">
    <property type="entry name" value="OMPR_PHOB"/>
    <property type="match status" value="1"/>
</dbReference>
<proteinExistence type="predicted"/>
<dbReference type="Pfam" id="PF00072">
    <property type="entry name" value="Response_reg"/>
    <property type="match status" value="1"/>
</dbReference>
<dbReference type="CDD" id="cd00383">
    <property type="entry name" value="trans_reg_C"/>
    <property type="match status" value="1"/>
</dbReference>
<gene>
    <name evidence="8" type="primary">tcrA</name>
    <name evidence="8" type="ORF">GALL_324160</name>
</gene>
<evidence type="ECO:0000259" key="7">
    <source>
        <dbReference type="PROSITE" id="PS51755"/>
    </source>
</evidence>
<dbReference type="Gene3D" id="6.10.250.690">
    <property type="match status" value="1"/>
</dbReference>
<dbReference type="SMART" id="SM00448">
    <property type="entry name" value="REC"/>
    <property type="match status" value="1"/>
</dbReference>
<dbReference type="SUPFAM" id="SSF52172">
    <property type="entry name" value="CheY-like"/>
    <property type="match status" value="1"/>
</dbReference>
<keyword evidence="3" id="KW-0805">Transcription regulation</keyword>
<dbReference type="InterPro" id="IPR001789">
    <property type="entry name" value="Sig_transdc_resp-reg_receiver"/>
</dbReference>
<keyword evidence="5" id="KW-0804">Transcription</keyword>
<organism evidence="8">
    <name type="scientific">mine drainage metagenome</name>
    <dbReference type="NCBI Taxonomy" id="410659"/>
    <lineage>
        <taxon>unclassified sequences</taxon>
        <taxon>metagenomes</taxon>
        <taxon>ecological metagenomes</taxon>
    </lineage>
</organism>
<dbReference type="Gene3D" id="3.40.50.2300">
    <property type="match status" value="1"/>
</dbReference>
<dbReference type="GO" id="GO:0006355">
    <property type="term" value="P:regulation of DNA-templated transcription"/>
    <property type="evidence" value="ECO:0007669"/>
    <property type="project" value="InterPro"/>
</dbReference>
<dbReference type="InterPro" id="IPR001867">
    <property type="entry name" value="OmpR/PhoB-type_DNA-bd"/>
</dbReference>
<evidence type="ECO:0000313" key="8">
    <source>
        <dbReference type="EMBL" id="OIQ85745.1"/>
    </source>
</evidence>
<evidence type="ECO:0000256" key="4">
    <source>
        <dbReference type="ARBA" id="ARBA00023125"/>
    </source>
</evidence>
<dbReference type="PANTHER" id="PTHR48111:SF1">
    <property type="entry name" value="TWO-COMPONENT RESPONSE REGULATOR ORR33"/>
    <property type="match status" value="1"/>
</dbReference>
<dbReference type="AlphaFoldDB" id="A0A1J5QQ40"/>
<dbReference type="GO" id="GO:0032993">
    <property type="term" value="C:protein-DNA complex"/>
    <property type="evidence" value="ECO:0007669"/>
    <property type="project" value="TreeGrafter"/>
</dbReference>
<dbReference type="EMBL" id="MLJW01000524">
    <property type="protein sequence ID" value="OIQ85745.1"/>
    <property type="molecule type" value="Genomic_DNA"/>
</dbReference>
<dbReference type="Gene3D" id="1.10.10.10">
    <property type="entry name" value="Winged helix-like DNA-binding domain superfamily/Winged helix DNA-binding domain"/>
    <property type="match status" value="1"/>
</dbReference>
<dbReference type="Pfam" id="PF00486">
    <property type="entry name" value="Trans_reg_C"/>
    <property type="match status" value="1"/>
</dbReference>
<dbReference type="GO" id="GO:0000976">
    <property type="term" value="F:transcription cis-regulatory region binding"/>
    <property type="evidence" value="ECO:0007669"/>
    <property type="project" value="TreeGrafter"/>
</dbReference>
<reference evidence="8" key="1">
    <citation type="submission" date="2016-10" db="EMBL/GenBank/DDBJ databases">
        <title>Sequence of Gallionella enrichment culture.</title>
        <authorList>
            <person name="Poehlein A."/>
            <person name="Muehling M."/>
            <person name="Daniel R."/>
        </authorList>
    </citation>
    <scope>NUCLEOTIDE SEQUENCE</scope>
</reference>
<keyword evidence="1" id="KW-0597">Phosphoprotein</keyword>
<dbReference type="InterPro" id="IPR039420">
    <property type="entry name" value="WalR-like"/>
</dbReference>
<sequence>MRVLVVEDDVRLADVVRRALGEAGYAVDVAHTGPAALEAFEVETYDLVILDLMLPGTPGGGMEVCRQIRAVSTDVPVLMLTALDSPRTKVQGLDAGADDYLVKPFHLAELLARVRALMRRAPRADPPVLHAQGVALDPATRSATRAGQRIPLTAKEYAVLEYLLRNAGQVVSATQLIDHAWDANYQGMSNVVQTYIRYLRVKLDQPGLPDVIETRRGYGYLIAADS</sequence>
<evidence type="ECO:0000256" key="2">
    <source>
        <dbReference type="ARBA" id="ARBA00023012"/>
    </source>
</evidence>
<accession>A0A1J5QQ40</accession>
<evidence type="ECO:0000256" key="3">
    <source>
        <dbReference type="ARBA" id="ARBA00023015"/>
    </source>
</evidence>
<evidence type="ECO:0000256" key="1">
    <source>
        <dbReference type="ARBA" id="ARBA00022553"/>
    </source>
</evidence>
<feature type="domain" description="Response regulatory" evidence="6">
    <location>
        <begin position="2"/>
        <end position="118"/>
    </location>
</feature>
<dbReference type="CDD" id="cd17624">
    <property type="entry name" value="REC_OmpR_PmrA-like"/>
    <property type="match status" value="1"/>
</dbReference>
<evidence type="ECO:0000259" key="6">
    <source>
        <dbReference type="PROSITE" id="PS50110"/>
    </source>
</evidence>
<name>A0A1J5QQ40_9ZZZZ</name>
<dbReference type="GO" id="GO:0005829">
    <property type="term" value="C:cytosol"/>
    <property type="evidence" value="ECO:0007669"/>
    <property type="project" value="TreeGrafter"/>
</dbReference>
<dbReference type="PROSITE" id="PS50110">
    <property type="entry name" value="RESPONSE_REGULATORY"/>
    <property type="match status" value="1"/>
</dbReference>
<feature type="domain" description="OmpR/PhoB-type" evidence="7">
    <location>
        <begin position="126"/>
        <end position="224"/>
    </location>
</feature>